<organism evidence="1 2">
    <name type="scientific">Salirhabdus euzebyi</name>
    <dbReference type="NCBI Taxonomy" id="394506"/>
    <lineage>
        <taxon>Bacteria</taxon>
        <taxon>Bacillati</taxon>
        <taxon>Bacillota</taxon>
        <taxon>Bacilli</taxon>
        <taxon>Bacillales</taxon>
        <taxon>Bacillaceae</taxon>
        <taxon>Salirhabdus</taxon>
    </lineage>
</organism>
<name>A0A841Q570_9BACI</name>
<dbReference type="AlphaFoldDB" id="A0A841Q570"/>
<sequence>MYKIGFNRLPKSVSIMILDEFSQPMRVTTALSLQ</sequence>
<evidence type="ECO:0000313" key="2">
    <source>
        <dbReference type="Proteomes" id="UP000581688"/>
    </source>
</evidence>
<dbReference type="EMBL" id="JACHGH010000005">
    <property type="protein sequence ID" value="MBB6453503.1"/>
    <property type="molecule type" value="Genomic_DNA"/>
</dbReference>
<protein>
    <submittedName>
        <fullName evidence="1">Uncharacterized protein</fullName>
    </submittedName>
</protein>
<evidence type="ECO:0000313" key="1">
    <source>
        <dbReference type="EMBL" id="MBB6453503.1"/>
    </source>
</evidence>
<accession>A0A841Q570</accession>
<gene>
    <name evidence="1" type="ORF">HNQ94_001952</name>
</gene>
<comment type="caution">
    <text evidence="1">The sequence shown here is derived from an EMBL/GenBank/DDBJ whole genome shotgun (WGS) entry which is preliminary data.</text>
</comment>
<proteinExistence type="predicted"/>
<reference evidence="1 2" key="1">
    <citation type="submission" date="2020-08" db="EMBL/GenBank/DDBJ databases">
        <title>Genomic Encyclopedia of Type Strains, Phase IV (KMG-IV): sequencing the most valuable type-strain genomes for metagenomic binning, comparative biology and taxonomic classification.</title>
        <authorList>
            <person name="Goeker M."/>
        </authorList>
    </citation>
    <scope>NUCLEOTIDE SEQUENCE [LARGE SCALE GENOMIC DNA]</scope>
    <source>
        <strain evidence="1 2">DSM 19612</strain>
    </source>
</reference>
<keyword evidence="2" id="KW-1185">Reference proteome</keyword>
<dbReference type="Proteomes" id="UP000581688">
    <property type="component" value="Unassembled WGS sequence"/>
</dbReference>